<dbReference type="OrthoDB" id="2117453at2759"/>
<evidence type="ECO:0000256" key="2">
    <source>
        <dbReference type="ARBA" id="ARBA00022692"/>
    </source>
</evidence>
<evidence type="ECO:0000259" key="7">
    <source>
        <dbReference type="Pfam" id="PF01284"/>
    </source>
</evidence>
<protein>
    <recommendedName>
        <fullName evidence="7">MARVEL domain-containing protein</fullName>
    </recommendedName>
</protein>
<evidence type="ECO:0000256" key="4">
    <source>
        <dbReference type="ARBA" id="ARBA00023136"/>
    </source>
</evidence>
<evidence type="ECO:0000313" key="8">
    <source>
        <dbReference type="EMBL" id="KAJ5109590.1"/>
    </source>
</evidence>
<dbReference type="EMBL" id="JAPQKI010000003">
    <property type="protein sequence ID" value="KAJ5109590.1"/>
    <property type="molecule type" value="Genomic_DNA"/>
</dbReference>
<dbReference type="GeneID" id="81353708"/>
<sequence>MLALHIALYSLLGTGLVFAIVELGLSAYVTTFWGGKSRSYSYDPYEGYTYKTVNASVPGILAFLLFTAIWTILFTVAAAVLPWHYGRKGLVTKKLNTILGIGFLVVYFVTSVFWLACFADLASLINGAAYTSDYYNALIAFAVLNWLIYLALFILGILAVVGVLFSDWAGHQSMRKERAAPQDPGLAPVQQVPMSTTPVAAPSELSTRDAEALHNQPPSQSLSTSSPSAVTSAELDGGSSVHDHQMGHR</sequence>
<dbReference type="AlphaFoldDB" id="A0A9W9KKE6"/>
<gene>
    <name evidence="8" type="ORF">N7532_002235</name>
</gene>
<dbReference type="InterPro" id="IPR008253">
    <property type="entry name" value="Marvel"/>
</dbReference>
<keyword evidence="4 6" id="KW-0472">Membrane</keyword>
<dbReference type="RefSeq" id="XP_056477701.1">
    <property type="nucleotide sequence ID" value="XM_056614729.1"/>
</dbReference>
<evidence type="ECO:0000313" key="9">
    <source>
        <dbReference type="Proteomes" id="UP001149074"/>
    </source>
</evidence>
<dbReference type="GO" id="GO:0016020">
    <property type="term" value="C:membrane"/>
    <property type="evidence" value="ECO:0007669"/>
    <property type="project" value="UniProtKB-SubCell"/>
</dbReference>
<organism evidence="8 9">
    <name type="scientific">Penicillium argentinense</name>
    <dbReference type="NCBI Taxonomy" id="1131581"/>
    <lineage>
        <taxon>Eukaryota</taxon>
        <taxon>Fungi</taxon>
        <taxon>Dikarya</taxon>
        <taxon>Ascomycota</taxon>
        <taxon>Pezizomycotina</taxon>
        <taxon>Eurotiomycetes</taxon>
        <taxon>Eurotiomycetidae</taxon>
        <taxon>Eurotiales</taxon>
        <taxon>Aspergillaceae</taxon>
        <taxon>Penicillium</taxon>
    </lineage>
</organism>
<feature type="transmembrane region" description="Helical" evidence="6">
    <location>
        <begin position="97"/>
        <end position="125"/>
    </location>
</feature>
<feature type="region of interest" description="Disordered" evidence="5">
    <location>
        <begin position="177"/>
        <end position="249"/>
    </location>
</feature>
<keyword evidence="9" id="KW-1185">Reference proteome</keyword>
<dbReference type="Proteomes" id="UP001149074">
    <property type="component" value="Unassembled WGS sequence"/>
</dbReference>
<dbReference type="Pfam" id="PF01284">
    <property type="entry name" value="MARVEL"/>
    <property type="match status" value="1"/>
</dbReference>
<feature type="domain" description="MARVEL" evidence="7">
    <location>
        <begin position="9"/>
        <end position="155"/>
    </location>
</feature>
<feature type="transmembrane region" description="Helical" evidence="6">
    <location>
        <begin position="60"/>
        <end position="85"/>
    </location>
</feature>
<evidence type="ECO:0000256" key="1">
    <source>
        <dbReference type="ARBA" id="ARBA00004141"/>
    </source>
</evidence>
<evidence type="ECO:0000256" key="5">
    <source>
        <dbReference type="SAM" id="MobiDB-lite"/>
    </source>
</evidence>
<proteinExistence type="predicted"/>
<reference evidence="8" key="1">
    <citation type="submission" date="2022-11" db="EMBL/GenBank/DDBJ databases">
        <authorList>
            <person name="Petersen C."/>
        </authorList>
    </citation>
    <scope>NUCLEOTIDE SEQUENCE</scope>
    <source>
        <strain evidence="8">IBT 30761</strain>
    </source>
</reference>
<reference evidence="8" key="2">
    <citation type="journal article" date="2023" name="IMA Fungus">
        <title>Comparative genomic study of the Penicillium genus elucidates a diverse pangenome and 15 lateral gene transfer events.</title>
        <authorList>
            <person name="Petersen C."/>
            <person name="Sorensen T."/>
            <person name="Nielsen M.R."/>
            <person name="Sondergaard T.E."/>
            <person name="Sorensen J.L."/>
            <person name="Fitzpatrick D.A."/>
            <person name="Frisvad J.C."/>
            <person name="Nielsen K.L."/>
        </authorList>
    </citation>
    <scope>NUCLEOTIDE SEQUENCE</scope>
    <source>
        <strain evidence="8">IBT 30761</strain>
    </source>
</reference>
<keyword evidence="2 6" id="KW-0812">Transmembrane</keyword>
<comment type="caution">
    <text evidence="8">The sequence shown here is derived from an EMBL/GenBank/DDBJ whole genome shotgun (WGS) entry which is preliminary data.</text>
</comment>
<evidence type="ECO:0000256" key="6">
    <source>
        <dbReference type="SAM" id="Phobius"/>
    </source>
</evidence>
<name>A0A9W9KKE6_9EURO</name>
<accession>A0A9W9KKE6</accession>
<feature type="compositionally biased region" description="Low complexity" evidence="5">
    <location>
        <begin position="216"/>
        <end position="233"/>
    </location>
</feature>
<evidence type="ECO:0000256" key="3">
    <source>
        <dbReference type="ARBA" id="ARBA00022989"/>
    </source>
</evidence>
<feature type="transmembrane region" description="Helical" evidence="6">
    <location>
        <begin position="137"/>
        <end position="165"/>
    </location>
</feature>
<keyword evidence="3 6" id="KW-1133">Transmembrane helix</keyword>
<comment type="subcellular location">
    <subcellularLocation>
        <location evidence="1">Membrane</location>
        <topology evidence="1">Multi-pass membrane protein</topology>
    </subcellularLocation>
</comment>